<proteinExistence type="predicted"/>
<dbReference type="EMBL" id="CAEZUI010000039">
    <property type="protein sequence ID" value="CAB4594395.1"/>
    <property type="molecule type" value="Genomic_DNA"/>
</dbReference>
<accession>A0A6J6G5R3</accession>
<sequence>MQILSGPDSIQLNIEVKPGEVIDPNCISDCLAPTSP</sequence>
<name>A0A6J6G5R3_9ZZZZ</name>
<organism evidence="1">
    <name type="scientific">freshwater metagenome</name>
    <dbReference type="NCBI Taxonomy" id="449393"/>
    <lineage>
        <taxon>unclassified sequences</taxon>
        <taxon>metagenomes</taxon>
        <taxon>ecological metagenomes</taxon>
    </lineage>
</organism>
<gene>
    <name evidence="1" type="ORF">UFOPK1807_00456</name>
</gene>
<protein>
    <submittedName>
        <fullName evidence="1">Unannotated protein</fullName>
    </submittedName>
</protein>
<reference evidence="1" key="1">
    <citation type="submission" date="2020-05" db="EMBL/GenBank/DDBJ databases">
        <authorList>
            <person name="Chiriac C."/>
            <person name="Salcher M."/>
            <person name="Ghai R."/>
            <person name="Kavagutti S V."/>
        </authorList>
    </citation>
    <scope>NUCLEOTIDE SEQUENCE</scope>
</reference>
<evidence type="ECO:0000313" key="1">
    <source>
        <dbReference type="EMBL" id="CAB4594395.1"/>
    </source>
</evidence>
<dbReference type="AlphaFoldDB" id="A0A6J6G5R3"/>